<dbReference type="Pfam" id="PF16197">
    <property type="entry name" value="KAsynt_C_assoc"/>
    <property type="match status" value="2"/>
</dbReference>
<dbReference type="InterPro" id="IPR055123">
    <property type="entry name" value="SpnB-like_Rossmann"/>
</dbReference>
<evidence type="ECO:0000259" key="10">
    <source>
        <dbReference type="PROSITE" id="PS50075"/>
    </source>
</evidence>
<dbReference type="RefSeq" id="WP_150272409.1">
    <property type="nucleotide sequence ID" value="NZ_CP029194.1"/>
</dbReference>
<dbReference type="SUPFAM" id="SSF51735">
    <property type="entry name" value="NAD(P)-binding Rossmann-fold domains"/>
    <property type="match status" value="2"/>
</dbReference>
<dbReference type="Pfam" id="PF00698">
    <property type="entry name" value="Acyl_transf_1"/>
    <property type="match status" value="2"/>
</dbReference>
<dbReference type="GO" id="GO:0031177">
    <property type="term" value="F:phosphopantetheine binding"/>
    <property type="evidence" value="ECO:0007669"/>
    <property type="project" value="InterPro"/>
</dbReference>
<dbReference type="SUPFAM" id="SSF47336">
    <property type="entry name" value="ACP-like"/>
    <property type="match status" value="2"/>
</dbReference>
<keyword evidence="7" id="KW-0012">Acyltransferase</keyword>
<evidence type="ECO:0000256" key="4">
    <source>
        <dbReference type="ARBA" id="ARBA00022679"/>
    </source>
</evidence>
<dbReference type="SMART" id="SM01294">
    <property type="entry name" value="PKS_PP_betabranch"/>
    <property type="match status" value="1"/>
</dbReference>
<dbReference type="Pfam" id="PF08659">
    <property type="entry name" value="KR"/>
    <property type="match status" value="1"/>
</dbReference>
<dbReference type="PROSITE" id="PS00606">
    <property type="entry name" value="KS3_1"/>
    <property type="match status" value="1"/>
</dbReference>
<dbReference type="EMBL" id="CP029194">
    <property type="protein sequence ID" value="QES23459.1"/>
    <property type="molecule type" value="Genomic_DNA"/>
</dbReference>
<dbReference type="Gene3D" id="3.40.366.10">
    <property type="entry name" value="Malonyl-Coenzyme A Acyl Carrier Protein, domain 2"/>
    <property type="match status" value="2"/>
</dbReference>
<comment type="pathway">
    <text evidence="1">Antibiotic biosynthesis.</text>
</comment>
<dbReference type="Pfam" id="PF22953">
    <property type="entry name" value="SpnB_Rossmann"/>
    <property type="match status" value="1"/>
</dbReference>
<feature type="domain" description="Ketosynthase family 3 (KS3)" evidence="11">
    <location>
        <begin position="1037"/>
        <end position="1463"/>
    </location>
</feature>
<dbReference type="InterPro" id="IPR014030">
    <property type="entry name" value="Ketoacyl_synth_N"/>
</dbReference>
<reference evidence="13 14" key="1">
    <citation type="submission" date="2018-05" db="EMBL/GenBank/DDBJ databases">
        <title>Streptomyces venezuelae.</title>
        <authorList>
            <person name="Kim W."/>
            <person name="Lee N."/>
            <person name="Cho B.-K."/>
        </authorList>
    </citation>
    <scope>NUCLEOTIDE SEQUENCE [LARGE SCALE GENOMIC DNA]</scope>
    <source>
        <strain evidence="13 14">ATCC 15068</strain>
    </source>
</reference>
<keyword evidence="3" id="KW-0597">Phosphoprotein</keyword>
<dbReference type="InterPro" id="IPR049551">
    <property type="entry name" value="PKS_DH_C"/>
</dbReference>
<protein>
    <submittedName>
        <fullName evidence="13">Type I polyketide synthase</fullName>
    </submittedName>
</protein>
<dbReference type="CDD" id="cd00833">
    <property type="entry name" value="PKS"/>
    <property type="match status" value="2"/>
</dbReference>
<dbReference type="InterPro" id="IPR014043">
    <property type="entry name" value="Acyl_transferase_dom"/>
</dbReference>
<evidence type="ECO:0000256" key="6">
    <source>
        <dbReference type="ARBA" id="ARBA00023268"/>
    </source>
</evidence>
<dbReference type="Gene3D" id="3.10.129.110">
    <property type="entry name" value="Polyketide synthase dehydratase"/>
    <property type="match status" value="1"/>
</dbReference>
<dbReference type="Pfam" id="PF00550">
    <property type="entry name" value="PP-binding"/>
    <property type="match status" value="2"/>
</dbReference>
<keyword evidence="5" id="KW-0045">Antibiotic biosynthesis</keyword>
<evidence type="ECO:0000256" key="7">
    <source>
        <dbReference type="ARBA" id="ARBA00023315"/>
    </source>
</evidence>
<dbReference type="SMART" id="SM00822">
    <property type="entry name" value="PKS_KR"/>
    <property type="match status" value="1"/>
</dbReference>
<evidence type="ECO:0000313" key="14">
    <source>
        <dbReference type="Proteomes" id="UP000324106"/>
    </source>
</evidence>
<dbReference type="CDD" id="cd08956">
    <property type="entry name" value="KR_3_FAS_SDR_x"/>
    <property type="match status" value="1"/>
</dbReference>
<dbReference type="SUPFAM" id="SSF55048">
    <property type="entry name" value="Probable ACP-binding domain of malonyl-CoA ACP transacylase"/>
    <property type="match status" value="2"/>
</dbReference>
<dbReference type="InterPro" id="IPR020807">
    <property type="entry name" value="PKS_DH"/>
</dbReference>
<dbReference type="InterPro" id="IPR036291">
    <property type="entry name" value="NAD(P)-bd_dom_sf"/>
</dbReference>
<feature type="domain" description="PKS/mFAS DH" evidence="12">
    <location>
        <begin position="1931"/>
        <end position="2202"/>
    </location>
</feature>
<dbReference type="Gene3D" id="3.40.47.10">
    <property type="match status" value="2"/>
</dbReference>
<feature type="region of interest" description="Disordered" evidence="9">
    <location>
        <begin position="1167"/>
        <end position="1186"/>
    </location>
</feature>
<dbReference type="InterPro" id="IPR001227">
    <property type="entry name" value="Ac_transferase_dom_sf"/>
</dbReference>
<dbReference type="PANTHER" id="PTHR43775">
    <property type="entry name" value="FATTY ACID SYNTHASE"/>
    <property type="match status" value="1"/>
</dbReference>
<dbReference type="Pfam" id="PF00109">
    <property type="entry name" value="ketoacyl-synt"/>
    <property type="match status" value="2"/>
</dbReference>
<dbReference type="FunFam" id="3.40.47.10:FF:000019">
    <property type="entry name" value="Polyketide synthase type I"/>
    <property type="match status" value="1"/>
</dbReference>
<evidence type="ECO:0000313" key="13">
    <source>
        <dbReference type="EMBL" id="QES23459.1"/>
    </source>
</evidence>
<dbReference type="InterPro" id="IPR016036">
    <property type="entry name" value="Malonyl_transacylase_ACP-bd"/>
</dbReference>
<dbReference type="Pfam" id="PF14765">
    <property type="entry name" value="PS-DH"/>
    <property type="match status" value="1"/>
</dbReference>
<dbReference type="InterPro" id="IPR036736">
    <property type="entry name" value="ACP-like_sf"/>
</dbReference>
<dbReference type="FunFam" id="1.10.1200.10:FF:000007">
    <property type="entry name" value="Probable polyketide synthase pks17"/>
    <property type="match status" value="1"/>
</dbReference>
<dbReference type="InterPro" id="IPR042104">
    <property type="entry name" value="PKS_dehydratase_sf"/>
</dbReference>
<dbReference type="PROSITE" id="PS52019">
    <property type="entry name" value="PKS_MFAS_DH"/>
    <property type="match status" value="1"/>
</dbReference>
<dbReference type="InterPro" id="IPR049900">
    <property type="entry name" value="PKS_mFAS_DH"/>
</dbReference>
<evidence type="ECO:0000256" key="8">
    <source>
        <dbReference type="PROSITE-ProRule" id="PRU01363"/>
    </source>
</evidence>
<dbReference type="GO" id="GO:0004312">
    <property type="term" value="F:fatty acid synthase activity"/>
    <property type="evidence" value="ECO:0007669"/>
    <property type="project" value="TreeGrafter"/>
</dbReference>
<dbReference type="Pfam" id="PF02801">
    <property type="entry name" value="Ketoacyl-synt_C"/>
    <property type="match status" value="2"/>
</dbReference>
<proteinExistence type="predicted"/>
<keyword evidence="4" id="KW-0808">Transferase</keyword>
<dbReference type="SMART" id="SM00825">
    <property type="entry name" value="PKS_KS"/>
    <property type="match status" value="2"/>
</dbReference>
<dbReference type="InterPro" id="IPR049552">
    <property type="entry name" value="PKS_DH_N"/>
</dbReference>
<dbReference type="PROSITE" id="PS50075">
    <property type="entry name" value="CARRIER"/>
    <property type="match status" value="2"/>
</dbReference>
<dbReference type="InterPro" id="IPR013968">
    <property type="entry name" value="PKS_KR"/>
</dbReference>
<dbReference type="SMART" id="SM00823">
    <property type="entry name" value="PKS_PP"/>
    <property type="match status" value="2"/>
</dbReference>
<feature type="active site" description="Proton acceptor; for dehydratase activity" evidence="8">
    <location>
        <position position="1963"/>
    </location>
</feature>
<gene>
    <name evidence="13" type="ORF">DEJ46_33625</name>
</gene>
<dbReference type="Pfam" id="PF21089">
    <property type="entry name" value="PKS_DH_N"/>
    <property type="match status" value="1"/>
</dbReference>
<evidence type="ECO:0000256" key="9">
    <source>
        <dbReference type="SAM" id="MobiDB-lite"/>
    </source>
</evidence>
<name>A0A5P2B530_STRVZ</name>
<evidence type="ECO:0000256" key="3">
    <source>
        <dbReference type="ARBA" id="ARBA00022553"/>
    </source>
</evidence>
<dbReference type="SUPFAM" id="SSF53901">
    <property type="entry name" value="Thiolase-like"/>
    <property type="match status" value="2"/>
</dbReference>
<dbReference type="InterPro" id="IPR020806">
    <property type="entry name" value="PKS_PP-bd"/>
</dbReference>
<dbReference type="InterPro" id="IPR009081">
    <property type="entry name" value="PP-bd_ACP"/>
</dbReference>
<evidence type="ECO:0000256" key="1">
    <source>
        <dbReference type="ARBA" id="ARBA00004792"/>
    </source>
</evidence>
<dbReference type="InterPro" id="IPR016035">
    <property type="entry name" value="Acyl_Trfase/lysoPLipase"/>
</dbReference>
<dbReference type="SMART" id="SM00827">
    <property type="entry name" value="PKS_AT"/>
    <property type="match status" value="2"/>
</dbReference>
<dbReference type="Proteomes" id="UP000324106">
    <property type="component" value="Chromosome"/>
</dbReference>
<keyword evidence="6" id="KW-0511">Multifunctional enzyme</keyword>
<sequence length="2830" mass="294577">MSTVTTGSGPDLNAIAIVGVACRLPGSDGPDAFWELLRTGRSAVTDVPPERRRHLGSARRAGLLTDVDRFDAEFFGISPKEAAAMDPQQRLMLELGWEALEEAGVRPPDLRGSATGVFVGAMADDYALLGAQAGGRATTRHTLTGVGRGILANRLSYVLGIHGTSLTVDTGQSSSLVAVHLACEALRRGEVGLAIAGGVSLDLAPESTLRAERLGALSPDGRSHTFDARANGYVRGEGGAALVLKPLAAALADGDTVHGCIIGGAVNNDGAGATLTAPNSAAHAAVLTAAYERSGVDPAEVAYVELHGTGTKVGDPAEAAGLGAVFGPERPVRVGSVKTNIGHLEGAAGIAGLLKVVLSLRHRGLPASLNYDTPNPDIPLAELGVEVQRTFEPLPSRGRLVAGVSSFGVGGTNCHLVVSTAPEPADAEPGAFTESPATAVAWPVSARSATALRGQAARLHAFVTARPELGLADIGFSLATSRTSFRHRAVLSGTTREDMLDGLRALGEGRQAAHLVRGESRATTGGTVFVFPGQGSQWPAMARDLIAVSPVFADAVERCAQALDPYVDWSLADVLRQVPGSASLDRVDVVQPALFAVMVSLAELWRSVGVHPDAVVGHSQGEIAAAYVAGALSLDDAAAVVALRSRAITAIGGAGAMASVPRPVAEVRARLAEHAEAVSVAAVNGPSSTVVSGPAADLERLVAEYGAAGVDARMISVDYASHSAYVEEIRDEVLAALTDIRPLGADLPFYSTVTGGLLDTAGLTGEYWYRNLRQTVEFEQAIRSASADGHRTFVECSAHPVVGVGIGQILDEVDADRSPADRSLVTGTLRRDHGDLASFFDALGRLHVNGAPDTDAVDWHAVHAGRHARRVPLPTYAFQRSRHWLDVLETSASLTEDGENGENDEANDEAFEAVGDVRDVRGDRGLRADADVADGEGAGRSADDFLSVVREAAAVVLGHSASESVPVDLSFKELGFDSAGALEFRVTLGEATGLRLPATLTFDHPTPGAVARHLAALTGGTAGSTAPDRTRPAAPDDEPIAIVAMSGRWPGGADDPDQLWQLALDGVDAITPFPSNRGWDIEDLYDPEPGKPGKTYTRQGGFLHDADRFDGAFFGLSPREATAMDPQQRLLLESAWEVVERAGIDPASLRGSNTGVFVGLMPQEYGPRLQDTPEEHQGHALTGGSSSVASGRLSYVLGLEGPAITVDTACSSSLVSLHLSVQSLRRGECDLAVAGGATVMSTPGMFTEFGRQRGLAPDGRCKSFSDTADGTAWAEGVGLLLLERLSDAQRKGRRVLAVIRGSAVNQDGASNGLTAPNGPAQERVIRAALTDAGLSARDVDVVEAHGTGTTLGDPIEAQALLATYGQDRPAHQPLYLGSLKSNIGHTQAAAGVSGVIKMVQAIRNGTVPGTLHMTELSRHVDWSAGTVAVPSDAVAWPETGRPRRAGVSSFGISGTNAHLIVEQAPAVEEPARAASGVVVPWVLSGRTDEAVREQAARLAERVTQSPEIDLASVGLTLATARSRFERGAVVVGADREELLTALSEVTDGRTPLVARAGSGVAMLFAGQGGQRVEMGRELYAAHPVFATAVDDVLTAVDKELAGFVDHPVRDVLFDTTDTGLLDQTVYTQSALFAIEVGLYRLLESWGVRPAWLVGHSIGEIAAAHVAGVFTLEDAARLIAARGRLMQALPDGGVMAAIETTEAEVVPLLDNAVGIAAVNGPASVVVSGEHTAVERVTAHFENAGHRVKRLKVSHAFHSPLMEPMLDDFAEVVKSLTFHAPSIPIVSTVTGLAVEPDTLTDPAYWVHHVRTTVRFHDAITHLADHHTGGYVEIGPSGVLVAQTQQILDAKGREGHLVLPTLRPGQAETHTTLTTLGRLYAAGTGITPHWQTILGNHTPLTDLPTYPFQRQRYWLNASDPTADAAALGLAPLGHTFLHGGVELAGGEGAVLTGRFSLDSHPWLVDHTVLGRVLLPGTAFVELALRAADFMGCARVEDLTLSAPLIVPTDGDVQVQVSVGAADERGGRSLTVHARDDGGEWTRHAEGMLGAGAVAPAGAQGSWPPPEAVAVDVEALYDTLLSGGYAYGPAFRGLRAVWRAGDELLAEVVLPEGSPEGFGLHPVLLDAALHPVVGLALGGEEPTVRLPFAWTGATLHATGASELRVRITPDGEGAGGVTISAVDPAGAPVVSVRSLRLLPVPLDRIEAADRAVPYRVDWLPSDTTATEAATRPTGSWVLIGEGAGAGLPEVPVHRGLGALGDDAPEVVLFDARGGLDGSGADDDRLVADMHAAVAGASGFLWSWLADERYAESTLVVVTRGAVAAGEGDVPDLSTAPLWGLVRSVQAEHPGRIVLLDVDGHAATPAAVVGAVAGGEPQLAVRAGSVLVPRLVRAKPREGEQEAGLSPTGTVLITGGTGTLGALVARRLVTRHGARHLLLTGRRGPEAPGATELAAELTELGAHVRIAACDVADPDELAALLAGVPEEHPLTAVVHAAGVLADGAFASLTDETFATVLRPKADAAWNLHRLTADADLAAFFLFSSAVGVMGNAGQANYGSANSFLDALAQYRAAHGLPATAAAWGLWADEGGMTEAMTQADVVRMGRRGLAAMSTARGLDLFDTALTDRDPFLVTAVVDTAAWDPESGSPVVRSLVRGRRRPEAASGAAPARPLEQDLVGRPAEEQHDVLLDLVRRTAAGVLGHGSPDAVPPRTGFLEGGFDSLGAVELRTRLNLATGLRLPTTLIFDYPTPDAVADYLRTRLVGETTVSVMAELERFEAVVAALASATEGGAERAAVAGRLGELLRRLDSEAEAEISAATNDELFALIDEELQLP</sequence>
<dbReference type="InterPro" id="IPR050091">
    <property type="entry name" value="PKS_NRPS_Biosynth_Enz"/>
</dbReference>
<feature type="region of interest" description="Disordered" evidence="9">
    <location>
        <begin position="2650"/>
        <end position="2670"/>
    </location>
</feature>
<organism evidence="13 14">
    <name type="scientific">Streptomyces venezuelae</name>
    <dbReference type="NCBI Taxonomy" id="54571"/>
    <lineage>
        <taxon>Bacteria</taxon>
        <taxon>Bacillati</taxon>
        <taxon>Actinomycetota</taxon>
        <taxon>Actinomycetes</taxon>
        <taxon>Kitasatosporales</taxon>
        <taxon>Streptomycetaceae</taxon>
        <taxon>Streptomyces</taxon>
    </lineage>
</organism>
<evidence type="ECO:0000259" key="11">
    <source>
        <dbReference type="PROSITE" id="PS52004"/>
    </source>
</evidence>
<dbReference type="GO" id="GO:0004315">
    <property type="term" value="F:3-oxoacyl-[acyl-carrier-protein] synthase activity"/>
    <property type="evidence" value="ECO:0007669"/>
    <property type="project" value="InterPro"/>
</dbReference>
<dbReference type="Gene3D" id="1.10.1200.10">
    <property type="entry name" value="ACP-like"/>
    <property type="match status" value="2"/>
</dbReference>
<dbReference type="InterPro" id="IPR018201">
    <property type="entry name" value="Ketoacyl_synth_AS"/>
</dbReference>
<dbReference type="GO" id="GO:0033068">
    <property type="term" value="P:macrolide biosynthetic process"/>
    <property type="evidence" value="ECO:0007669"/>
    <property type="project" value="UniProtKB-ARBA"/>
</dbReference>
<evidence type="ECO:0000256" key="2">
    <source>
        <dbReference type="ARBA" id="ARBA00022450"/>
    </source>
</evidence>
<dbReference type="FunFam" id="3.40.366.10:FF:000002">
    <property type="entry name" value="Probable polyketide synthase 2"/>
    <property type="match status" value="2"/>
</dbReference>
<keyword evidence="2" id="KW-0596">Phosphopantetheine</keyword>
<dbReference type="InterPro" id="IPR057326">
    <property type="entry name" value="KR_dom"/>
</dbReference>
<dbReference type="InterPro" id="IPR014031">
    <property type="entry name" value="Ketoacyl_synth_C"/>
</dbReference>
<dbReference type="InterPro" id="IPR020841">
    <property type="entry name" value="PKS_Beta-ketoAc_synthase_dom"/>
</dbReference>
<evidence type="ECO:0000256" key="5">
    <source>
        <dbReference type="ARBA" id="ARBA00023194"/>
    </source>
</evidence>
<feature type="domain" description="Ketosynthase family 3 (KS3)" evidence="11">
    <location>
        <begin position="12"/>
        <end position="420"/>
    </location>
</feature>
<dbReference type="Gene3D" id="3.40.50.720">
    <property type="entry name" value="NAD(P)-binding Rossmann-like Domain"/>
    <property type="match status" value="1"/>
</dbReference>
<dbReference type="PROSITE" id="PS52004">
    <property type="entry name" value="KS3_2"/>
    <property type="match status" value="2"/>
</dbReference>
<dbReference type="SUPFAM" id="SSF52151">
    <property type="entry name" value="FabD/lysophospholipase-like"/>
    <property type="match status" value="2"/>
</dbReference>
<feature type="region of interest" description="C-terminal hotdog fold" evidence="8">
    <location>
        <begin position="2064"/>
        <end position="2202"/>
    </location>
</feature>
<dbReference type="PANTHER" id="PTHR43775:SF51">
    <property type="entry name" value="INACTIVE PHENOLPHTHIOCEROL SYNTHESIS POLYKETIDE SYNTHASE TYPE I PKS1-RELATED"/>
    <property type="match status" value="1"/>
</dbReference>
<feature type="region of interest" description="N-terminal hotdog fold" evidence="8">
    <location>
        <begin position="1931"/>
        <end position="2052"/>
    </location>
</feature>
<evidence type="ECO:0000259" key="12">
    <source>
        <dbReference type="PROSITE" id="PS52019"/>
    </source>
</evidence>
<dbReference type="InterPro" id="IPR016039">
    <property type="entry name" value="Thiolase-like"/>
</dbReference>
<dbReference type="GO" id="GO:0006633">
    <property type="term" value="P:fatty acid biosynthetic process"/>
    <property type="evidence" value="ECO:0007669"/>
    <property type="project" value="InterPro"/>
</dbReference>
<accession>A0A5P2B530</accession>
<dbReference type="SMART" id="SM00826">
    <property type="entry name" value="PKS_DH"/>
    <property type="match status" value="1"/>
</dbReference>
<feature type="domain" description="Carrier" evidence="10">
    <location>
        <begin position="2682"/>
        <end position="2757"/>
    </location>
</feature>
<dbReference type="InterPro" id="IPR032821">
    <property type="entry name" value="PKS_assoc"/>
</dbReference>
<dbReference type="OrthoDB" id="9778690at2"/>
<feature type="active site" description="Proton donor; for dehydratase activity" evidence="8">
    <location>
        <position position="2122"/>
    </location>
</feature>
<dbReference type="Gene3D" id="3.30.70.3290">
    <property type="match status" value="2"/>
</dbReference>
<feature type="domain" description="Carrier" evidence="10">
    <location>
        <begin position="943"/>
        <end position="1018"/>
    </location>
</feature>